<evidence type="ECO:0000259" key="1">
    <source>
        <dbReference type="Pfam" id="PF12680"/>
    </source>
</evidence>
<dbReference type="InterPro" id="IPR032710">
    <property type="entry name" value="NTF2-like_dom_sf"/>
</dbReference>
<evidence type="ECO:0000313" key="3">
    <source>
        <dbReference type="Proteomes" id="UP001601442"/>
    </source>
</evidence>
<name>A0ABW6PDW4_9NOCA</name>
<dbReference type="EMBL" id="JBIAMT010000008">
    <property type="protein sequence ID" value="MFF0501292.1"/>
    <property type="molecule type" value="Genomic_DNA"/>
</dbReference>
<organism evidence="2 3">
    <name type="scientific">Nocardia aobensis</name>
    <dbReference type="NCBI Taxonomy" id="257277"/>
    <lineage>
        <taxon>Bacteria</taxon>
        <taxon>Bacillati</taxon>
        <taxon>Actinomycetota</taxon>
        <taxon>Actinomycetes</taxon>
        <taxon>Mycobacteriales</taxon>
        <taxon>Nocardiaceae</taxon>
        <taxon>Nocardia</taxon>
    </lineage>
</organism>
<dbReference type="SUPFAM" id="SSF54427">
    <property type="entry name" value="NTF2-like"/>
    <property type="match status" value="1"/>
</dbReference>
<comment type="caution">
    <text evidence="2">The sequence shown here is derived from an EMBL/GenBank/DDBJ whole genome shotgun (WGS) entry which is preliminary data.</text>
</comment>
<dbReference type="Proteomes" id="UP001601442">
    <property type="component" value="Unassembled WGS sequence"/>
</dbReference>
<proteinExistence type="predicted"/>
<keyword evidence="3" id="KW-1185">Reference proteome</keyword>
<sequence length="132" mass="14944">MSVNENRALVRDIFDRMAAGETRALSDAMAPEFRWTFPGHWSWSGTWEPKTAAVQDLLRPLMAQFTAYRISADAVHADGDRVIVQAHSAATTVRGEPYDQYYCFVFRVDGGRLLEVTEYCDTALVERVLEPL</sequence>
<dbReference type="RefSeq" id="WP_387401205.1">
    <property type="nucleotide sequence ID" value="NZ_JBIAMT010000008.1"/>
</dbReference>
<gene>
    <name evidence="2" type="ORF">ACFYU5_33190</name>
</gene>
<accession>A0ABW6PDW4</accession>
<dbReference type="Pfam" id="PF12680">
    <property type="entry name" value="SnoaL_2"/>
    <property type="match status" value="1"/>
</dbReference>
<dbReference type="PANTHER" id="PTHR41252:SF1">
    <property type="entry name" value="BLR2505 PROTEIN"/>
    <property type="match status" value="1"/>
</dbReference>
<dbReference type="InterPro" id="IPR037401">
    <property type="entry name" value="SnoaL-like"/>
</dbReference>
<reference evidence="2 3" key="1">
    <citation type="submission" date="2024-10" db="EMBL/GenBank/DDBJ databases">
        <title>The Natural Products Discovery Center: Release of the First 8490 Sequenced Strains for Exploring Actinobacteria Biosynthetic Diversity.</title>
        <authorList>
            <person name="Kalkreuter E."/>
            <person name="Kautsar S.A."/>
            <person name="Yang D."/>
            <person name="Bader C.D."/>
            <person name="Teijaro C.N."/>
            <person name="Fluegel L."/>
            <person name="Davis C.M."/>
            <person name="Simpson J.R."/>
            <person name="Lauterbach L."/>
            <person name="Steele A.D."/>
            <person name="Gui C."/>
            <person name="Meng S."/>
            <person name="Li G."/>
            <person name="Viehrig K."/>
            <person name="Ye F."/>
            <person name="Su P."/>
            <person name="Kiefer A.F."/>
            <person name="Nichols A."/>
            <person name="Cepeda A.J."/>
            <person name="Yan W."/>
            <person name="Fan B."/>
            <person name="Jiang Y."/>
            <person name="Adhikari A."/>
            <person name="Zheng C.-J."/>
            <person name="Schuster L."/>
            <person name="Cowan T.M."/>
            <person name="Smanski M.J."/>
            <person name="Chevrette M.G."/>
            <person name="De Carvalho L.P.S."/>
            <person name="Shen B."/>
        </authorList>
    </citation>
    <scope>NUCLEOTIDE SEQUENCE [LARGE SCALE GENOMIC DNA]</scope>
    <source>
        <strain evidence="2 3">NPDC004119</strain>
    </source>
</reference>
<protein>
    <submittedName>
        <fullName evidence="2">Nuclear transport factor 2 family protein</fullName>
    </submittedName>
</protein>
<evidence type="ECO:0000313" key="2">
    <source>
        <dbReference type="EMBL" id="MFF0501292.1"/>
    </source>
</evidence>
<feature type="domain" description="SnoaL-like" evidence="1">
    <location>
        <begin position="10"/>
        <end position="115"/>
    </location>
</feature>
<dbReference type="PANTHER" id="PTHR41252">
    <property type="entry name" value="BLR2505 PROTEIN"/>
    <property type="match status" value="1"/>
</dbReference>
<dbReference type="Gene3D" id="3.10.450.50">
    <property type="match status" value="1"/>
</dbReference>